<dbReference type="AlphaFoldDB" id="A0AA86QZM8"/>
<dbReference type="EMBL" id="CATOUU010001052">
    <property type="protein sequence ID" value="CAI9968999.1"/>
    <property type="molecule type" value="Genomic_DNA"/>
</dbReference>
<reference evidence="3" key="1">
    <citation type="submission" date="2023-06" db="EMBL/GenBank/DDBJ databases">
        <authorList>
            <person name="Kurt Z."/>
        </authorList>
    </citation>
    <scope>NUCLEOTIDE SEQUENCE</scope>
</reference>
<dbReference type="EMBL" id="CATOUU010000715">
    <property type="protein sequence ID" value="CAI9943410.1"/>
    <property type="molecule type" value="Genomic_DNA"/>
</dbReference>
<dbReference type="EMBL" id="CAXDID020000091">
    <property type="protein sequence ID" value="CAL6022705.1"/>
    <property type="molecule type" value="Genomic_DNA"/>
</dbReference>
<name>A0AA86QZM8_9EUKA</name>
<proteinExistence type="predicted"/>
<organism evidence="3">
    <name type="scientific">Hexamita inflata</name>
    <dbReference type="NCBI Taxonomy" id="28002"/>
    <lineage>
        <taxon>Eukaryota</taxon>
        <taxon>Metamonada</taxon>
        <taxon>Diplomonadida</taxon>
        <taxon>Hexamitidae</taxon>
        <taxon>Hexamitinae</taxon>
        <taxon>Hexamita</taxon>
    </lineage>
</organism>
<gene>
    <name evidence="1" type="ORF">HINF_LOCUS19062</name>
    <name evidence="5" type="ORF">HINF_LOCUS28780</name>
    <name evidence="2" type="ORF">HINF_LOCUS31055</name>
    <name evidence="3" type="ORF">HINF_LOCUS56644</name>
    <name evidence="6" type="ORF">HINF_LOCUS58824</name>
    <name evidence="7" type="ORF">HINF_LOCUS60070</name>
    <name evidence="4" type="ORF">HINF_LOCUS60787</name>
    <name evidence="8" type="ORF">HINF_LOCUS66550</name>
</gene>
<evidence type="ECO:0000313" key="9">
    <source>
        <dbReference type="Proteomes" id="UP001642409"/>
    </source>
</evidence>
<evidence type="ECO:0000313" key="3">
    <source>
        <dbReference type="EMBL" id="CAI9968999.1"/>
    </source>
</evidence>
<sequence length="269" mass="31256">MYIIRGSIKQFQRRIVKWYDQSISKFYPYIWRTVQLEFVPQHVVFTGGIKPHDDKKKQIYLKRIADAMATGYDCGIDIFTLHIPYALWSYEDVSALSGFMNLAFKRLNFRPFISFVQRDVDNQLLIDNSAEEHEELFGKNVTILVLSPTSIPSKLQSAQLVVQLLDQRHSNVNFVDQFDPNTTPQQLFQKLPGLSPDSTGIFSRQPDLIVNFGGDYNETVQNIPFWLLRKAQIRNFGSLKGFCVNSFVRIVRWFDRVQAFKMSVVEGRE</sequence>
<evidence type="ECO:0000313" key="7">
    <source>
        <dbReference type="EMBL" id="CAL6080868.1"/>
    </source>
</evidence>
<reference evidence="5 9" key="2">
    <citation type="submission" date="2024-07" db="EMBL/GenBank/DDBJ databases">
        <authorList>
            <person name="Akdeniz Z."/>
        </authorList>
    </citation>
    <scope>NUCLEOTIDE SEQUENCE [LARGE SCALE GENOMIC DNA]</scope>
</reference>
<evidence type="ECO:0000313" key="4">
    <source>
        <dbReference type="EMBL" id="CAI9973142.1"/>
    </source>
</evidence>
<evidence type="ECO:0000313" key="5">
    <source>
        <dbReference type="EMBL" id="CAL6022705.1"/>
    </source>
</evidence>
<dbReference type="EMBL" id="CATOUU010000490">
    <property type="protein sequence ID" value="CAI9931417.1"/>
    <property type="molecule type" value="Genomic_DNA"/>
</dbReference>
<dbReference type="EMBL" id="CAXDID020000450">
    <property type="protein sequence ID" value="CAL6092928.1"/>
    <property type="molecule type" value="Genomic_DNA"/>
</dbReference>
<keyword evidence="9" id="KW-1185">Reference proteome</keyword>
<evidence type="ECO:0000313" key="8">
    <source>
        <dbReference type="EMBL" id="CAL6092928.1"/>
    </source>
</evidence>
<dbReference type="EMBL" id="CAXDID020000333">
    <property type="protein sequence ID" value="CAL6078276.1"/>
    <property type="molecule type" value="Genomic_DNA"/>
</dbReference>
<evidence type="ECO:0000313" key="2">
    <source>
        <dbReference type="EMBL" id="CAI9943410.1"/>
    </source>
</evidence>
<dbReference type="EMBL" id="CAXDID020000349">
    <property type="protein sequence ID" value="CAL6080868.1"/>
    <property type="molecule type" value="Genomic_DNA"/>
</dbReference>
<comment type="caution">
    <text evidence="3">The sequence shown here is derived from an EMBL/GenBank/DDBJ whole genome shotgun (WGS) entry which is preliminary data.</text>
</comment>
<protein>
    <submittedName>
        <fullName evidence="3">Uncharacterized protein</fullName>
    </submittedName>
</protein>
<evidence type="ECO:0000313" key="6">
    <source>
        <dbReference type="EMBL" id="CAL6078276.1"/>
    </source>
</evidence>
<evidence type="ECO:0000313" key="1">
    <source>
        <dbReference type="EMBL" id="CAI9931417.1"/>
    </source>
</evidence>
<dbReference type="EMBL" id="CATOUU010001118">
    <property type="protein sequence ID" value="CAI9973142.1"/>
    <property type="molecule type" value="Genomic_DNA"/>
</dbReference>
<accession>A0AA86QZM8</accession>
<dbReference type="Proteomes" id="UP001642409">
    <property type="component" value="Unassembled WGS sequence"/>
</dbReference>